<name>A0A4U5NMI0_POPAL</name>
<organism evidence="2">
    <name type="scientific">Populus alba</name>
    <name type="common">White poplar</name>
    <dbReference type="NCBI Taxonomy" id="43335"/>
    <lineage>
        <taxon>Eukaryota</taxon>
        <taxon>Viridiplantae</taxon>
        <taxon>Streptophyta</taxon>
        <taxon>Embryophyta</taxon>
        <taxon>Tracheophyta</taxon>
        <taxon>Spermatophyta</taxon>
        <taxon>Magnoliopsida</taxon>
        <taxon>eudicotyledons</taxon>
        <taxon>Gunneridae</taxon>
        <taxon>Pentapetalae</taxon>
        <taxon>rosids</taxon>
        <taxon>fabids</taxon>
        <taxon>Malpighiales</taxon>
        <taxon>Salicaceae</taxon>
        <taxon>Saliceae</taxon>
        <taxon>Populus</taxon>
    </lineage>
</organism>
<dbReference type="PANTHER" id="PTHR34222">
    <property type="entry name" value="GAG_PRE-INTEGRS DOMAIN-CONTAINING PROTEIN"/>
    <property type="match status" value="1"/>
</dbReference>
<reference evidence="2" key="1">
    <citation type="submission" date="2018-10" db="EMBL/GenBank/DDBJ databases">
        <title>Population genomic analysis revealed the cold adaptation of white poplar.</title>
        <authorList>
            <person name="Liu Y.-J."/>
        </authorList>
    </citation>
    <scope>NUCLEOTIDE SEQUENCE [LARGE SCALE GENOMIC DNA]</scope>
    <source>
        <strain evidence="2">PAL-ZL1</strain>
    </source>
</reference>
<protein>
    <recommendedName>
        <fullName evidence="3">CCHC-type domain-containing protein</fullName>
    </recommendedName>
</protein>
<accession>A0A4U5NMI0</accession>
<proteinExistence type="predicted"/>
<evidence type="ECO:0008006" key="3">
    <source>
        <dbReference type="Google" id="ProtNLM"/>
    </source>
</evidence>
<dbReference type="PANTHER" id="PTHR34222:SF99">
    <property type="entry name" value="PROTEIN, PUTATIVE-RELATED"/>
    <property type="match status" value="1"/>
</dbReference>
<comment type="caution">
    <text evidence="2">The sequence shown here is derived from an EMBL/GenBank/DDBJ whole genome shotgun (WGS) entry which is preliminary data.</text>
</comment>
<feature type="compositionally biased region" description="Polar residues" evidence="1">
    <location>
        <begin position="129"/>
        <end position="144"/>
    </location>
</feature>
<dbReference type="GO" id="GO:0003676">
    <property type="term" value="F:nucleic acid binding"/>
    <property type="evidence" value="ECO:0007669"/>
    <property type="project" value="InterPro"/>
</dbReference>
<evidence type="ECO:0000256" key="1">
    <source>
        <dbReference type="SAM" id="MobiDB-lite"/>
    </source>
</evidence>
<dbReference type="AlphaFoldDB" id="A0A4U5NMI0"/>
<dbReference type="InterPro" id="IPR036875">
    <property type="entry name" value="Znf_CCHC_sf"/>
</dbReference>
<feature type="compositionally biased region" description="Low complexity" evidence="1">
    <location>
        <begin position="150"/>
        <end position="196"/>
    </location>
</feature>
<dbReference type="GO" id="GO:0008270">
    <property type="term" value="F:zinc ion binding"/>
    <property type="evidence" value="ECO:0007669"/>
    <property type="project" value="InterPro"/>
</dbReference>
<dbReference type="Gene3D" id="4.10.60.10">
    <property type="entry name" value="Zinc finger, CCHC-type"/>
    <property type="match status" value="1"/>
</dbReference>
<feature type="region of interest" description="Disordered" evidence="1">
    <location>
        <begin position="129"/>
        <end position="204"/>
    </location>
</feature>
<sequence length="329" mass="36053">MLSHTSAPESMAFLAKNTSTTFRSFNRPYCPHCKIQGHLLEDCFKAGNATPPTCSHCHMSGHLAEKCYKLIGYPLGHKLHNKGRRPNMYTRQSNVTIAEDLPQTQVDKMNLISHQYQKILQLLHEKQSPAATPSPMANFTSLPSMSEPLPNSIPDTSPSPSTSTNLSSTPTISPDSQSLDIDSSSPPISHTSPSHLLVRKSDRPKQAPKYLQDFHCQLASFNSSNPIQDTTTEAPSGNAVPLSKYLAYSKFSLPFQAFSASISSHTEPQTYAQAVNDPHCSMAAALSLDLFPENPSQRMHPFELSLSTMNLMTSQDNNASHGAPILPYT</sequence>
<gene>
    <name evidence="2" type="ORF">D5086_0000261690</name>
</gene>
<dbReference type="EMBL" id="RCHU01001018">
    <property type="protein sequence ID" value="TKR84136.1"/>
    <property type="molecule type" value="Genomic_DNA"/>
</dbReference>
<evidence type="ECO:0000313" key="2">
    <source>
        <dbReference type="EMBL" id="TKR84136.1"/>
    </source>
</evidence>
<dbReference type="SUPFAM" id="SSF57756">
    <property type="entry name" value="Retrovirus zinc finger-like domains"/>
    <property type="match status" value="1"/>
</dbReference>